<dbReference type="RefSeq" id="WP_050355379.1">
    <property type="nucleotide sequence ID" value="NZ_LGSS01000008.1"/>
</dbReference>
<dbReference type="AlphaFoldDB" id="A0A0L0WA12"/>
<sequence length="306" mass="34950">MVSVLRTFNLTKEYRGIEVVKDLNLSINQGEIYSFVGRKGSGKTTTLKMILGLTKPSYGEVEIFGEKTFSSKMYPKVGSIIEFPGFYLNLTAQENLEIHRRLMGIPNKSYVKDALDMVGLKLSDIEDKKVKFFSLGMKQRLGIARALIHKPQFLILDEPTNGLDPIEIIEVRELLLNLCRKREITILVSSHTLNEIQQISSKIGIIHKGELLEELDFETLQNGSKDYLELKVNNIYRSSYILENNFSITDYNVLGNNNIRIYEKLDLREKINKELVSNDVEVKEISLKSNNLEDYFVRLTGGSSDD</sequence>
<dbReference type="PROSITE" id="PS00211">
    <property type="entry name" value="ABC_TRANSPORTER_1"/>
    <property type="match status" value="1"/>
</dbReference>
<feature type="domain" description="ABC transporter" evidence="5">
    <location>
        <begin position="5"/>
        <end position="233"/>
    </location>
</feature>
<comment type="similarity">
    <text evidence="1">Belongs to the ABC transporter superfamily.</text>
</comment>
<accession>A0A0L0WA12</accession>
<keyword evidence="7" id="KW-1185">Reference proteome</keyword>
<evidence type="ECO:0000259" key="5">
    <source>
        <dbReference type="PROSITE" id="PS50893"/>
    </source>
</evidence>
<dbReference type="SMART" id="SM00382">
    <property type="entry name" value="AAA"/>
    <property type="match status" value="1"/>
</dbReference>
<dbReference type="Gene3D" id="3.40.50.300">
    <property type="entry name" value="P-loop containing nucleotide triphosphate hydrolases"/>
    <property type="match status" value="1"/>
</dbReference>
<organism evidence="6 7">
    <name type="scientific">Gottschalkia purinilytica</name>
    <name type="common">Clostridium purinilyticum</name>
    <dbReference type="NCBI Taxonomy" id="1503"/>
    <lineage>
        <taxon>Bacteria</taxon>
        <taxon>Bacillati</taxon>
        <taxon>Bacillota</taxon>
        <taxon>Tissierellia</taxon>
        <taxon>Tissierellales</taxon>
        <taxon>Gottschalkiaceae</taxon>
        <taxon>Gottschalkia</taxon>
    </lineage>
</organism>
<keyword evidence="2" id="KW-0813">Transport</keyword>
<keyword evidence="3" id="KW-0547">Nucleotide-binding</keyword>
<dbReference type="InterPro" id="IPR017871">
    <property type="entry name" value="ABC_transporter-like_CS"/>
</dbReference>
<keyword evidence="4 6" id="KW-0067">ATP-binding</keyword>
<dbReference type="InterPro" id="IPR003593">
    <property type="entry name" value="AAA+_ATPase"/>
</dbReference>
<evidence type="ECO:0000256" key="1">
    <source>
        <dbReference type="ARBA" id="ARBA00005417"/>
    </source>
</evidence>
<dbReference type="PANTHER" id="PTHR43335">
    <property type="entry name" value="ABC TRANSPORTER, ATP-BINDING PROTEIN"/>
    <property type="match status" value="1"/>
</dbReference>
<evidence type="ECO:0000313" key="6">
    <source>
        <dbReference type="EMBL" id="KNF08277.1"/>
    </source>
</evidence>
<dbReference type="OrthoDB" id="9809205at2"/>
<evidence type="ECO:0000313" key="7">
    <source>
        <dbReference type="Proteomes" id="UP000037267"/>
    </source>
</evidence>
<evidence type="ECO:0000256" key="3">
    <source>
        <dbReference type="ARBA" id="ARBA00022741"/>
    </source>
</evidence>
<dbReference type="Proteomes" id="UP000037267">
    <property type="component" value="Unassembled WGS sequence"/>
</dbReference>
<dbReference type="GO" id="GO:0016887">
    <property type="term" value="F:ATP hydrolysis activity"/>
    <property type="evidence" value="ECO:0007669"/>
    <property type="project" value="InterPro"/>
</dbReference>
<reference evidence="7" key="1">
    <citation type="submission" date="2015-07" db="EMBL/GenBank/DDBJ databases">
        <title>Draft genome sequence of the purine-degrading Gottschalkia purinilyticum DSM 1384 (formerly Clostridium purinilyticum).</title>
        <authorList>
            <person name="Poehlein A."/>
            <person name="Schiel-Bengelsdorf B."/>
            <person name="Bengelsdorf F.R."/>
            <person name="Daniel R."/>
            <person name="Duerre P."/>
        </authorList>
    </citation>
    <scope>NUCLEOTIDE SEQUENCE [LARGE SCALE GENOMIC DNA]</scope>
    <source>
        <strain evidence="7">DSM 1384</strain>
    </source>
</reference>
<dbReference type="Pfam" id="PF00005">
    <property type="entry name" value="ABC_tran"/>
    <property type="match status" value="1"/>
</dbReference>
<dbReference type="InterPro" id="IPR027417">
    <property type="entry name" value="P-loop_NTPase"/>
</dbReference>
<evidence type="ECO:0000256" key="2">
    <source>
        <dbReference type="ARBA" id="ARBA00022448"/>
    </source>
</evidence>
<dbReference type="STRING" id="1503.CLPU_8c00420"/>
<comment type="caution">
    <text evidence="6">The sequence shown here is derived from an EMBL/GenBank/DDBJ whole genome shotgun (WGS) entry which is preliminary data.</text>
</comment>
<dbReference type="PROSITE" id="PS50893">
    <property type="entry name" value="ABC_TRANSPORTER_2"/>
    <property type="match status" value="1"/>
</dbReference>
<dbReference type="GO" id="GO:0005524">
    <property type="term" value="F:ATP binding"/>
    <property type="evidence" value="ECO:0007669"/>
    <property type="project" value="UniProtKB-KW"/>
</dbReference>
<protein>
    <submittedName>
        <fullName evidence="6">Putative bacitracin transporter ATP-binding protein</fullName>
    </submittedName>
</protein>
<dbReference type="PATRIC" id="fig|1503.3.peg.3181"/>
<dbReference type="EMBL" id="LGSS01000008">
    <property type="protein sequence ID" value="KNF08277.1"/>
    <property type="molecule type" value="Genomic_DNA"/>
</dbReference>
<dbReference type="InterPro" id="IPR003439">
    <property type="entry name" value="ABC_transporter-like_ATP-bd"/>
</dbReference>
<dbReference type="PANTHER" id="PTHR43335:SF8">
    <property type="entry name" value="ABC TRANSPORTER, ATP-BINDING PROTEIN"/>
    <property type="match status" value="1"/>
</dbReference>
<proteinExistence type="inferred from homology"/>
<evidence type="ECO:0000256" key="4">
    <source>
        <dbReference type="ARBA" id="ARBA00022840"/>
    </source>
</evidence>
<gene>
    <name evidence="6" type="ORF">CLPU_8c00420</name>
</gene>
<dbReference type="SUPFAM" id="SSF52540">
    <property type="entry name" value="P-loop containing nucleoside triphosphate hydrolases"/>
    <property type="match status" value="1"/>
</dbReference>
<name>A0A0L0WA12_GOTPU</name>